<reference evidence="2" key="1">
    <citation type="submission" date="2020-03" db="EMBL/GenBank/DDBJ databases">
        <title>Genome of Pelagibius litoralis DSM 21314T.</title>
        <authorList>
            <person name="Wang G."/>
        </authorList>
    </citation>
    <scope>NUCLEOTIDE SEQUENCE</scope>
    <source>
        <strain evidence="2">DSM 21314</strain>
    </source>
</reference>
<gene>
    <name evidence="2" type="ORF">HBA54_05460</name>
</gene>
<evidence type="ECO:0000313" key="2">
    <source>
        <dbReference type="EMBL" id="NIA68033.1"/>
    </source>
</evidence>
<dbReference type="Proteomes" id="UP000761264">
    <property type="component" value="Unassembled WGS sequence"/>
</dbReference>
<evidence type="ECO:0000313" key="3">
    <source>
        <dbReference type="Proteomes" id="UP000761264"/>
    </source>
</evidence>
<keyword evidence="1" id="KW-0732">Signal</keyword>
<dbReference type="RefSeq" id="WP_167222180.1">
    <property type="nucleotide sequence ID" value="NZ_JAAQPH010000003.1"/>
</dbReference>
<keyword evidence="3" id="KW-1185">Reference proteome</keyword>
<comment type="caution">
    <text evidence="2">The sequence shown here is derived from an EMBL/GenBank/DDBJ whole genome shotgun (WGS) entry which is preliminary data.</text>
</comment>
<dbReference type="AlphaFoldDB" id="A0A967C280"/>
<dbReference type="PROSITE" id="PS51257">
    <property type="entry name" value="PROKAR_LIPOPROTEIN"/>
    <property type="match status" value="1"/>
</dbReference>
<accession>A0A967C280</accession>
<proteinExistence type="predicted"/>
<dbReference type="EMBL" id="JAAQPH010000003">
    <property type="protein sequence ID" value="NIA68033.1"/>
    <property type="molecule type" value="Genomic_DNA"/>
</dbReference>
<evidence type="ECO:0008006" key="4">
    <source>
        <dbReference type="Google" id="ProtNLM"/>
    </source>
</evidence>
<feature type="signal peptide" evidence="1">
    <location>
        <begin position="1"/>
        <end position="18"/>
    </location>
</feature>
<name>A0A967C280_9PROT</name>
<protein>
    <recommendedName>
        <fullName evidence="4">Lipoprotein</fullName>
    </recommendedName>
</protein>
<feature type="chain" id="PRO_5037305023" description="Lipoprotein" evidence="1">
    <location>
        <begin position="19"/>
        <end position="183"/>
    </location>
</feature>
<sequence>MNRLLTVFAGCLFLTACAGPQINALGPSMSEIQAMPLKEAQTHLAGRTVMTFIERHREYQDSSDALGYYKWVDGPGTQVEFLAEDGRWFLWSPEGTELASGEWVLRSWYNDRYYICFSPSGAFNNVLARHAQEDEFKCVLLAEYAGQVVEARRGDAFELASGRLPFELSAEPATIDSLLKRSE</sequence>
<evidence type="ECO:0000256" key="1">
    <source>
        <dbReference type="SAM" id="SignalP"/>
    </source>
</evidence>
<organism evidence="2 3">
    <name type="scientific">Pelagibius litoralis</name>
    <dbReference type="NCBI Taxonomy" id="374515"/>
    <lineage>
        <taxon>Bacteria</taxon>
        <taxon>Pseudomonadati</taxon>
        <taxon>Pseudomonadota</taxon>
        <taxon>Alphaproteobacteria</taxon>
        <taxon>Rhodospirillales</taxon>
        <taxon>Rhodovibrionaceae</taxon>
        <taxon>Pelagibius</taxon>
    </lineage>
</organism>